<gene>
    <name evidence="1" type="ORF">HPT30_23765</name>
</gene>
<evidence type="ECO:0000313" key="2">
    <source>
        <dbReference type="Proteomes" id="UP000564806"/>
    </source>
</evidence>
<dbReference type="AlphaFoldDB" id="A0A850EUL3"/>
<proteinExistence type="predicted"/>
<reference evidence="1" key="1">
    <citation type="submission" date="2020-06" db="EMBL/GenBank/DDBJ databases">
        <title>Paenibacillus sp. nov., isolated from soil.</title>
        <authorList>
            <person name="Seo Y.L."/>
        </authorList>
    </citation>
    <scope>NUCLEOTIDE SEQUENCE [LARGE SCALE GENOMIC DNA]</scope>
    <source>
        <strain evidence="1">JW14</strain>
    </source>
</reference>
<accession>A0A850EUL3</accession>
<sequence length="180" mass="21004">MIYLTDCYAKQTWYFEVDAEGTAFRQVLIEEGKESKISNLKKFNFFLSDQDLPLDDPDLKRIPKEEFEKVWNDININQLETWLELKELLPLGTKVEGYIEVFYPHGVIVSIPSHEALGVADYNECAKNSQKANMHKDLIVMAEIIGYDEVNYWFILGKPEVLDRRYSANLTMEGIKKLMR</sequence>
<keyword evidence="2" id="KW-1185">Reference proteome</keyword>
<name>A0A850EUL3_9BACL</name>
<organism evidence="1 2">
    <name type="scientific">Paenibacillus agri</name>
    <dbReference type="NCBI Taxonomy" id="2744309"/>
    <lineage>
        <taxon>Bacteria</taxon>
        <taxon>Bacillati</taxon>
        <taxon>Bacillota</taxon>
        <taxon>Bacilli</taxon>
        <taxon>Bacillales</taxon>
        <taxon>Paenibacillaceae</taxon>
        <taxon>Paenibacillus</taxon>
    </lineage>
</organism>
<evidence type="ECO:0000313" key="1">
    <source>
        <dbReference type="EMBL" id="NUU63379.1"/>
    </source>
</evidence>
<protein>
    <recommendedName>
        <fullName evidence="3">S1 motif domain-containing protein</fullName>
    </recommendedName>
</protein>
<dbReference type="RefSeq" id="WP_175373774.1">
    <property type="nucleotide sequence ID" value="NZ_JABWCS010000218.1"/>
</dbReference>
<comment type="caution">
    <text evidence="1">The sequence shown here is derived from an EMBL/GenBank/DDBJ whole genome shotgun (WGS) entry which is preliminary data.</text>
</comment>
<evidence type="ECO:0008006" key="3">
    <source>
        <dbReference type="Google" id="ProtNLM"/>
    </source>
</evidence>
<dbReference type="EMBL" id="JABWCS010000218">
    <property type="protein sequence ID" value="NUU63379.1"/>
    <property type="molecule type" value="Genomic_DNA"/>
</dbReference>
<dbReference type="Proteomes" id="UP000564806">
    <property type="component" value="Unassembled WGS sequence"/>
</dbReference>